<comment type="caution">
    <text evidence="15">The sequence shown here is derived from an EMBL/GenBank/DDBJ whole genome shotgun (WGS) entry which is preliminary data.</text>
</comment>
<evidence type="ECO:0000256" key="6">
    <source>
        <dbReference type="ARBA" id="ARBA00022741"/>
    </source>
</evidence>
<evidence type="ECO:0000256" key="5">
    <source>
        <dbReference type="ARBA" id="ARBA00022692"/>
    </source>
</evidence>
<dbReference type="InterPro" id="IPR033479">
    <property type="entry name" value="dCache_1"/>
</dbReference>
<proteinExistence type="predicted"/>
<dbReference type="EMBL" id="JBHSNC010000019">
    <property type="protein sequence ID" value="MFC5529028.1"/>
    <property type="molecule type" value="Genomic_DNA"/>
</dbReference>
<evidence type="ECO:0000313" key="16">
    <source>
        <dbReference type="Proteomes" id="UP001596108"/>
    </source>
</evidence>
<name>A0ABW0QX72_9BACL</name>
<dbReference type="InterPro" id="IPR010559">
    <property type="entry name" value="Sig_transdc_His_kin_internal"/>
</dbReference>
<dbReference type="GO" id="GO:0004673">
    <property type="term" value="F:protein histidine kinase activity"/>
    <property type="evidence" value="ECO:0007669"/>
    <property type="project" value="UniProtKB-EC"/>
</dbReference>
<dbReference type="PROSITE" id="PS50885">
    <property type="entry name" value="HAMP"/>
    <property type="match status" value="1"/>
</dbReference>
<comment type="subcellular location">
    <subcellularLocation>
        <location evidence="1">Cell membrane</location>
        <topology evidence="1">Multi-pass membrane protein</topology>
    </subcellularLocation>
</comment>
<protein>
    <submittedName>
        <fullName evidence="15">Sensor histidine kinase</fullName>
        <ecNumber evidence="15">2.7.13.3</ecNumber>
    </submittedName>
</protein>
<evidence type="ECO:0000256" key="10">
    <source>
        <dbReference type="ARBA" id="ARBA00023012"/>
    </source>
</evidence>
<dbReference type="Proteomes" id="UP001596108">
    <property type="component" value="Unassembled WGS sequence"/>
</dbReference>
<dbReference type="SUPFAM" id="SSF55874">
    <property type="entry name" value="ATPase domain of HSP90 chaperone/DNA topoisomerase II/histidine kinase"/>
    <property type="match status" value="1"/>
</dbReference>
<evidence type="ECO:0000256" key="2">
    <source>
        <dbReference type="ARBA" id="ARBA00022475"/>
    </source>
</evidence>
<dbReference type="Pfam" id="PF06580">
    <property type="entry name" value="His_kinase"/>
    <property type="match status" value="1"/>
</dbReference>
<feature type="domain" description="HAMP" evidence="14">
    <location>
        <begin position="313"/>
        <end position="365"/>
    </location>
</feature>
<evidence type="ECO:0000256" key="3">
    <source>
        <dbReference type="ARBA" id="ARBA00022553"/>
    </source>
</evidence>
<evidence type="ECO:0000256" key="13">
    <source>
        <dbReference type="SAM" id="Phobius"/>
    </source>
</evidence>
<feature type="transmembrane region" description="Helical" evidence="13">
    <location>
        <begin position="12"/>
        <end position="33"/>
    </location>
</feature>
<dbReference type="InterPro" id="IPR050640">
    <property type="entry name" value="Bact_2-comp_sensor_kinase"/>
</dbReference>
<dbReference type="Pfam" id="PF02518">
    <property type="entry name" value="HATPase_c"/>
    <property type="match status" value="1"/>
</dbReference>
<feature type="transmembrane region" description="Helical" evidence="13">
    <location>
        <begin position="292"/>
        <end position="312"/>
    </location>
</feature>
<evidence type="ECO:0000256" key="12">
    <source>
        <dbReference type="SAM" id="MobiDB-lite"/>
    </source>
</evidence>
<organism evidence="15 16">
    <name type="scientific">Cohnella yongneupensis</name>
    <dbReference type="NCBI Taxonomy" id="425006"/>
    <lineage>
        <taxon>Bacteria</taxon>
        <taxon>Bacillati</taxon>
        <taxon>Bacillota</taxon>
        <taxon>Bacilli</taxon>
        <taxon>Bacillales</taxon>
        <taxon>Paenibacillaceae</taxon>
        <taxon>Cohnella</taxon>
    </lineage>
</organism>
<dbReference type="InterPro" id="IPR003660">
    <property type="entry name" value="HAMP_dom"/>
</dbReference>
<keyword evidence="8" id="KW-0067">ATP-binding</keyword>
<keyword evidence="7 15" id="KW-0418">Kinase</keyword>
<dbReference type="Gene3D" id="6.10.340.10">
    <property type="match status" value="1"/>
</dbReference>
<sequence>MRRSNYNTIQSRLFLLFLVSMTAILLIVSGLFYNRSTNEFRGKVTDLSQKNSSQTVALFDLLLKGYDSLSKSISNNVEVARLLGQKNAGPAVEFINERSIMNVIGAIYYSREDLMGIHVISNANNKVISYGDYANVIDPAYKDTEWFKQLKDSQGHMVWLGVFPHSIMDTSQRLPVFAFGRLIYDVNQYEPIGIVLFEARPQLILSAMDNLKLGLNSQVNIVSESGEVLAYSDVPGFPPDVDLKDLMAKGSGLYKVNNDWIIISSIPTAGWTIISQTPESDLNVELERMQRYMIIVLVALVCLSVVIAMWGARTISSPIKRVVREMKQVETGNFSRVLTIQSYYEIGQLGDSFNRMVSRIAELIEQVKIVSVSEKNAELQALQSQVNPHFLYNTLDMIYWLLDKKGNDNLAEVVLALSHMFRYSSHWEDEVTLGAELEQIRHYLTIIELRLHGRLTVEVDIDEQWRGVRVPKMTLQPIIENAVKHGLEPQGQDCKLKVFATREGDSLTITIADNGVGMSEERLIRLRRSLGQSDDGTAAESGSLETGQEESAEEAGGIGISNLQRRLKHMFGENYGLSVDSAPGEGTSVQIRVWLLPERSDNR</sequence>
<evidence type="ECO:0000256" key="11">
    <source>
        <dbReference type="ARBA" id="ARBA00023136"/>
    </source>
</evidence>
<gene>
    <name evidence="15" type="ORF">ACFPQ4_06115</name>
</gene>
<dbReference type="SMART" id="SM00387">
    <property type="entry name" value="HATPase_c"/>
    <property type="match status" value="1"/>
</dbReference>
<evidence type="ECO:0000313" key="15">
    <source>
        <dbReference type="EMBL" id="MFC5529028.1"/>
    </source>
</evidence>
<keyword evidence="9 13" id="KW-1133">Transmembrane helix</keyword>
<accession>A0ABW0QX72</accession>
<dbReference type="Gene3D" id="3.30.565.10">
    <property type="entry name" value="Histidine kinase-like ATPase, C-terminal domain"/>
    <property type="match status" value="1"/>
</dbReference>
<evidence type="ECO:0000259" key="14">
    <source>
        <dbReference type="PROSITE" id="PS50885"/>
    </source>
</evidence>
<keyword evidence="16" id="KW-1185">Reference proteome</keyword>
<keyword evidence="6" id="KW-0547">Nucleotide-binding</keyword>
<evidence type="ECO:0000256" key="8">
    <source>
        <dbReference type="ARBA" id="ARBA00022840"/>
    </source>
</evidence>
<dbReference type="SUPFAM" id="SSF158472">
    <property type="entry name" value="HAMP domain-like"/>
    <property type="match status" value="1"/>
</dbReference>
<dbReference type="SMART" id="SM00304">
    <property type="entry name" value="HAMP"/>
    <property type="match status" value="1"/>
</dbReference>
<dbReference type="CDD" id="cd06225">
    <property type="entry name" value="HAMP"/>
    <property type="match status" value="1"/>
</dbReference>
<evidence type="ECO:0000256" key="7">
    <source>
        <dbReference type="ARBA" id="ARBA00022777"/>
    </source>
</evidence>
<keyword evidence="4 15" id="KW-0808">Transferase</keyword>
<keyword evidence="10" id="KW-0902">Two-component regulatory system</keyword>
<dbReference type="PANTHER" id="PTHR34220:SF11">
    <property type="entry name" value="SENSOR PROTEIN KINASE HPTS"/>
    <property type="match status" value="1"/>
</dbReference>
<dbReference type="PANTHER" id="PTHR34220">
    <property type="entry name" value="SENSOR HISTIDINE KINASE YPDA"/>
    <property type="match status" value="1"/>
</dbReference>
<keyword evidence="11 13" id="KW-0472">Membrane</keyword>
<keyword evidence="3" id="KW-0597">Phosphoprotein</keyword>
<feature type="region of interest" description="Disordered" evidence="12">
    <location>
        <begin position="529"/>
        <end position="557"/>
    </location>
</feature>
<evidence type="ECO:0000256" key="1">
    <source>
        <dbReference type="ARBA" id="ARBA00004651"/>
    </source>
</evidence>
<dbReference type="InterPro" id="IPR036890">
    <property type="entry name" value="HATPase_C_sf"/>
</dbReference>
<evidence type="ECO:0000256" key="4">
    <source>
        <dbReference type="ARBA" id="ARBA00022679"/>
    </source>
</evidence>
<keyword evidence="2" id="KW-1003">Cell membrane</keyword>
<keyword evidence="5 13" id="KW-0812">Transmembrane</keyword>
<dbReference type="EC" id="2.7.13.3" evidence="15"/>
<dbReference type="Pfam" id="PF02743">
    <property type="entry name" value="dCache_1"/>
    <property type="match status" value="1"/>
</dbReference>
<dbReference type="RefSeq" id="WP_378110899.1">
    <property type="nucleotide sequence ID" value="NZ_JBHSNC010000019.1"/>
</dbReference>
<dbReference type="InterPro" id="IPR003594">
    <property type="entry name" value="HATPase_dom"/>
</dbReference>
<reference evidence="16" key="1">
    <citation type="journal article" date="2019" name="Int. J. Syst. Evol. Microbiol.">
        <title>The Global Catalogue of Microorganisms (GCM) 10K type strain sequencing project: providing services to taxonomists for standard genome sequencing and annotation.</title>
        <authorList>
            <consortium name="The Broad Institute Genomics Platform"/>
            <consortium name="The Broad Institute Genome Sequencing Center for Infectious Disease"/>
            <person name="Wu L."/>
            <person name="Ma J."/>
        </authorList>
    </citation>
    <scope>NUCLEOTIDE SEQUENCE [LARGE SCALE GENOMIC DNA]</scope>
    <source>
        <strain evidence="16">CGMCC 1.18578</strain>
    </source>
</reference>
<dbReference type="Pfam" id="PF00672">
    <property type="entry name" value="HAMP"/>
    <property type="match status" value="1"/>
</dbReference>
<evidence type="ECO:0000256" key="9">
    <source>
        <dbReference type="ARBA" id="ARBA00022989"/>
    </source>
</evidence>